<gene>
    <name evidence="2" type="ORF">UT34_C0001G0325</name>
</gene>
<feature type="transmembrane region" description="Helical" evidence="1">
    <location>
        <begin position="148"/>
        <end position="164"/>
    </location>
</feature>
<feature type="transmembrane region" description="Helical" evidence="1">
    <location>
        <begin position="922"/>
        <end position="947"/>
    </location>
</feature>
<keyword evidence="1" id="KW-0472">Membrane</keyword>
<feature type="transmembrane region" description="Helical" evidence="1">
    <location>
        <begin position="223"/>
        <end position="242"/>
    </location>
</feature>
<evidence type="ECO:0000313" key="2">
    <source>
        <dbReference type="EMBL" id="KKR06285.1"/>
    </source>
</evidence>
<feature type="transmembrane region" description="Helical" evidence="1">
    <location>
        <begin position="97"/>
        <end position="116"/>
    </location>
</feature>
<dbReference type="AlphaFoldDB" id="A0A0G0Q781"/>
<evidence type="ECO:0000313" key="3">
    <source>
        <dbReference type="Proteomes" id="UP000034799"/>
    </source>
</evidence>
<dbReference type="EMBL" id="LBWK01000001">
    <property type="protein sequence ID" value="KKR06285.1"/>
    <property type="molecule type" value="Genomic_DNA"/>
</dbReference>
<feature type="transmembrane region" description="Helical" evidence="1">
    <location>
        <begin position="375"/>
        <end position="394"/>
    </location>
</feature>
<name>A0A0G0Q781_9BACT</name>
<feature type="transmembrane region" description="Helical" evidence="1">
    <location>
        <begin position="123"/>
        <end position="142"/>
    </location>
</feature>
<evidence type="ECO:0000256" key="1">
    <source>
        <dbReference type="SAM" id="Phobius"/>
    </source>
</evidence>
<feature type="transmembrane region" description="Helical" evidence="1">
    <location>
        <begin position="308"/>
        <end position="327"/>
    </location>
</feature>
<keyword evidence="1" id="KW-1133">Transmembrane helix</keyword>
<feature type="transmembrane region" description="Helical" evidence="1">
    <location>
        <begin position="334"/>
        <end position="355"/>
    </location>
</feature>
<dbReference type="Proteomes" id="UP000034799">
    <property type="component" value="Unassembled WGS sequence"/>
</dbReference>
<organism evidence="2 3">
    <name type="scientific">candidate division WS6 bacterium GW2011_GWF2_39_15</name>
    <dbReference type="NCBI Taxonomy" id="1619100"/>
    <lineage>
        <taxon>Bacteria</taxon>
        <taxon>Candidatus Dojkabacteria</taxon>
    </lineage>
</organism>
<proteinExistence type="predicted"/>
<feature type="transmembrane region" description="Helical" evidence="1">
    <location>
        <begin position="12"/>
        <end position="30"/>
    </location>
</feature>
<feature type="transmembrane region" description="Helical" evidence="1">
    <location>
        <begin position="415"/>
        <end position="434"/>
    </location>
</feature>
<comment type="caution">
    <text evidence="2">The sequence shown here is derived from an EMBL/GenBank/DDBJ whole genome shotgun (WGS) entry which is preliminary data.</text>
</comment>
<sequence length="950" mass="108884">MKRKILNLLKKFAPLAVFLGISLAIHLIAYKGQWGQLINGGDIDYPINIGLEIKRSLYVWSGEALGVPEFFAVSKLFLLLPQLIIQMLVRSITLTNFLYFTVLRAFAGIFMFMLLRYLKFGKLAMWVGSLFFMLNVYVFLRFQFPQPHLLYAYASLPLLVYILARTFDKTINPYLGAGIFALVMMSISRTANIYLIYWILVPAIVLVLGKMDLISIRIRLREVCLIVIVALFLNTVVFLSYFGSRLNYSDIAQNSLLEYYRNDATLFSKDYKLVETMAGFGSYAWTHGLSSINPGDHNFPILGNISKSAMLTLGLVPIICMIISGLINLKKRWVLLFIFIIFGILANGFGSPFGSIFAETLSKIPLYSDLFRDSWTYWSMPYFFIGSLLLALLFNQKLEIKQLFKFTSEKFVYTFTRVQIVFFLFIFGILLYVIPGRAINEAWISPITYGYLEMAEYLNENAKGQKVLPLPLSKHIYGYTYYDWGYAGPDIMHRLADVDYIDGYYNQIQGNKTVSILNSLQEPNATTLNDFLFRTQTNWILLRNDFIDLPGDGSKVRLNEFKALISNFDCWNLVSEYGQLSLYRNTCNDHSKDSIQVSSKIIYGSNECRVGLPVDKYFPNSSICGKEPKNNGFSIVGDSLYINNEDESQSLDLKSGHYDLISNYNFNNGVWNNGSRYTCDPEDTEPSEIQITKLKKSSGIRITSAGQRTCMFEPVMNSNIGKGGILKVTYSNNSTQSIRYCIFGLKDNFCYFSGVLGEDSQSDGIITRREESFGYVTDYVYLKNIDRYKDKNDMSLYLYLNDEKEKIFSIDIKEVRFVTLPLSYSGQVVDGINLDRGKNLDLTIKNYVWGSQVSWSKDAVGNYVVSLNQNKNAQWRLIGIRNNKTVTDLSSQELTTYDYANGWYVKNIESYDSLIIVYIPQIIYMIGLFATLWIYLVYLAFWIWGLVFKR</sequence>
<protein>
    <submittedName>
        <fullName evidence="2">Uncharacterized protein</fullName>
    </submittedName>
</protein>
<reference evidence="2 3" key="1">
    <citation type="journal article" date="2015" name="Nature">
        <title>rRNA introns, odd ribosomes, and small enigmatic genomes across a large radiation of phyla.</title>
        <authorList>
            <person name="Brown C.T."/>
            <person name="Hug L.A."/>
            <person name="Thomas B.C."/>
            <person name="Sharon I."/>
            <person name="Castelle C.J."/>
            <person name="Singh A."/>
            <person name="Wilkins M.J."/>
            <person name="Williams K.H."/>
            <person name="Banfield J.F."/>
        </authorList>
    </citation>
    <scope>NUCLEOTIDE SEQUENCE [LARGE SCALE GENOMIC DNA]</scope>
</reference>
<accession>A0A0G0Q781</accession>
<feature type="transmembrane region" description="Helical" evidence="1">
    <location>
        <begin position="194"/>
        <end position="211"/>
    </location>
</feature>
<keyword evidence="1" id="KW-0812">Transmembrane</keyword>